<evidence type="ECO:0000313" key="2">
    <source>
        <dbReference type="Proteomes" id="UP000220102"/>
    </source>
</evidence>
<accession>A0A2A8D1K4</accession>
<dbReference type="EMBL" id="PDEQ01000001">
    <property type="protein sequence ID" value="PEN14760.1"/>
    <property type="molecule type" value="Genomic_DNA"/>
</dbReference>
<organism evidence="1 2">
    <name type="scientific">Longibacter salinarum</name>
    <dbReference type="NCBI Taxonomy" id="1850348"/>
    <lineage>
        <taxon>Bacteria</taxon>
        <taxon>Pseudomonadati</taxon>
        <taxon>Rhodothermota</taxon>
        <taxon>Rhodothermia</taxon>
        <taxon>Rhodothermales</taxon>
        <taxon>Salisaetaceae</taxon>
        <taxon>Longibacter</taxon>
    </lineage>
</organism>
<proteinExistence type="predicted"/>
<comment type="caution">
    <text evidence="1">The sequence shown here is derived from an EMBL/GenBank/DDBJ whole genome shotgun (WGS) entry which is preliminary data.</text>
</comment>
<sequence length="61" mass="7082">MQKSRNEYALRVNLLLIFRSSIPETTRSHVGKYAFLADPGGNVDWLWITFLAWGKTVDNRQ</sequence>
<keyword evidence="2" id="KW-1185">Reference proteome</keyword>
<name>A0A2A8D1K4_9BACT</name>
<dbReference type="Proteomes" id="UP000220102">
    <property type="component" value="Unassembled WGS sequence"/>
</dbReference>
<protein>
    <submittedName>
        <fullName evidence="1">Uncharacterized protein</fullName>
    </submittedName>
</protein>
<dbReference type="AlphaFoldDB" id="A0A2A8D1K4"/>
<evidence type="ECO:0000313" key="1">
    <source>
        <dbReference type="EMBL" id="PEN14760.1"/>
    </source>
</evidence>
<gene>
    <name evidence="1" type="ORF">CRI94_00230</name>
</gene>
<reference evidence="1 2" key="1">
    <citation type="submission" date="2017-10" db="EMBL/GenBank/DDBJ databases">
        <title>Draft genome of Longibacter Salinarum.</title>
        <authorList>
            <person name="Goh K.M."/>
            <person name="Shamsir M.S."/>
            <person name="Lim S.W."/>
        </authorList>
    </citation>
    <scope>NUCLEOTIDE SEQUENCE [LARGE SCALE GENOMIC DNA]</scope>
    <source>
        <strain evidence="1 2">KCTC 52045</strain>
    </source>
</reference>